<reference evidence="1 2" key="1">
    <citation type="journal article" date="2018" name="Biotechnol. Adv.">
        <title>Improved genomic resources and new bioinformatic workflow for the carcinogenic parasite Clonorchis sinensis: Biotechnological implications.</title>
        <authorList>
            <person name="Wang D."/>
            <person name="Korhonen P.K."/>
            <person name="Gasser R.B."/>
            <person name="Young N.D."/>
        </authorList>
    </citation>
    <scope>NUCLEOTIDE SEQUENCE [LARGE SCALE GENOMIC DNA]</scope>
    <source>
        <strain evidence="1">Cs-k2</strain>
    </source>
</reference>
<gene>
    <name evidence="1" type="ORF">CSKR_114477</name>
</gene>
<evidence type="ECO:0000313" key="2">
    <source>
        <dbReference type="Proteomes" id="UP000286415"/>
    </source>
</evidence>
<dbReference type="Gene3D" id="1.25.40.420">
    <property type="match status" value="1"/>
</dbReference>
<protein>
    <submittedName>
        <fullName evidence="1">Uncharacterized protein</fullName>
    </submittedName>
</protein>
<organism evidence="1 2">
    <name type="scientific">Clonorchis sinensis</name>
    <name type="common">Chinese liver fluke</name>
    <dbReference type="NCBI Taxonomy" id="79923"/>
    <lineage>
        <taxon>Eukaryota</taxon>
        <taxon>Metazoa</taxon>
        <taxon>Spiralia</taxon>
        <taxon>Lophotrochozoa</taxon>
        <taxon>Platyhelminthes</taxon>
        <taxon>Trematoda</taxon>
        <taxon>Digenea</taxon>
        <taxon>Opisthorchiida</taxon>
        <taxon>Opisthorchiata</taxon>
        <taxon>Opisthorchiidae</taxon>
        <taxon>Clonorchis</taxon>
    </lineage>
</organism>
<accession>A0A3R7DGE8</accession>
<dbReference type="Proteomes" id="UP000286415">
    <property type="component" value="Unassembled WGS sequence"/>
</dbReference>
<sequence length="225" mass="24457">MLNALQGAAQSVHHTASGVRFNGKTVHSTPCTTHKSVVSMQRAHYSKQTQANNCTVLLDCSASIGSTYRTKSVENELTNGSDEFIELDADIVEQLVSSNHLIVPEERVFSAAQSVHHTASGVRFNGKTVHSTPCTTHKSVVSMQRAHYSKQTQANNCTVLLDCSASIGSTYRTKSVENELTNGSDEFIELDADIVEQLVSSNHLIVPEERVFSAVSLWVEHDVGG</sequence>
<keyword evidence="2" id="KW-1185">Reference proteome</keyword>
<name>A0A3R7DGE8_CLOSI</name>
<evidence type="ECO:0000313" key="1">
    <source>
        <dbReference type="EMBL" id="KAG5447205.1"/>
    </source>
</evidence>
<reference evidence="1 2" key="2">
    <citation type="journal article" date="2021" name="Genomics">
        <title>High-quality reference genome for Clonorchis sinensis.</title>
        <authorList>
            <person name="Young N.D."/>
            <person name="Stroehlein A.J."/>
            <person name="Kinkar L."/>
            <person name="Wang T."/>
            <person name="Sohn W.M."/>
            <person name="Chang B.C.H."/>
            <person name="Kaur P."/>
            <person name="Weisz D."/>
            <person name="Dudchenko O."/>
            <person name="Aiden E.L."/>
            <person name="Korhonen P.K."/>
            <person name="Gasser R.B."/>
        </authorList>
    </citation>
    <scope>NUCLEOTIDE SEQUENCE [LARGE SCALE GENOMIC DNA]</scope>
    <source>
        <strain evidence="1">Cs-k2</strain>
    </source>
</reference>
<proteinExistence type="predicted"/>
<dbReference type="Pfam" id="PF07707">
    <property type="entry name" value="BACK"/>
    <property type="match status" value="1"/>
</dbReference>
<dbReference type="AlphaFoldDB" id="A0A3R7DGE8"/>
<dbReference type="OrthoDB" id="45365at2759"/>
<comment type="caution">
    <text evidence="1">The sequence shown here is derived from an EMBL/GenBank/DDBJ whole genome shotgun (WGS) entry which is preliminary data.</text>
</comment>
<dbReference type="InterPro" id="IPR011705">
    <property type="entry name" value="BACK"/>
</dbReference>
<dbReference type="InParanoid" id="A0A3R7DGE8"/>
<dbReference type="EMBL" id="NIRI02000042">
    <property type="protein sequence ID" value="KAG5447205.1"/>
    <property type="molecule type" value="Genomic_DNA"/>
</dbReference>